<evidence type="ECO:0000256" key="1">
    <source>
        <dbReference type="ARBA" id="ARBA00005695"/>
    </source>
</evidence>
<dbReference type="Gene3D" id="3.40.190.10">
    <property type="entry name" value="Periplasmic binding protein-like II"/>
    <property type="match status" value="1"/>
</dbReference>
<evidence type="ECO:0000256" key="3">
    <source>
        <dbReference type="ARBA" id="ARBA00022729"/>
    </source>
</evidence>
<dbReference type="InterPro" id="IPR000914">
    <property type="entry name" value="SBP_5_dom"/>
</dbReference>
<dbReference type="EMBL" id="CP141615">
    <property type="protein sequence ID" value="WRP16247.1"/>
    <property type="molecule type" value="Genomic_DNA"/>
</dbReference>
<feature type="signal peptide" evidence="4">
    <location>
        <begin position="1"/>
        <end position="22"/>
    </location>
</feature>
<evidence type="ECO:0000259" key="5">
    <source>
        <dbReference type="Pfam" id="PF00496"/>
    </source>
</evidence>
<reference evidence="6 7" key="1">
    <citation type="journal article" date="2024" name="Front. Microbiol.">
        <title>Novel thermophilic genera Geochorda gen. nov. and Carboxydochorda gen. nov. from the deep terrestrial subsurface reveal the ecophysiological diversity in the class Limnochordia.</title>
        <authorList>
            <person name="Karnachuk O.V."/>
            <person name="Lukina A.P."/>
            <person name="Avakyan M.R."/>
            <person name="Kadnikov V.V."/>
            <person name="Begmatov S."/>
            <person name="Beletsky A.V."/>
            <person name="Vlasova K.G."/>
            <person name="Novikov A.A."/>
            <person name="Shcherbakova V.A."/>
            <person name="Mardanov A.V."/>
            <person name="Ravin N.V."/>
        </authorList>
    </citation>
    <scope>NUCLEOTIDE SEQUENCE [LARGE SCALE GENOMIC DNA]</scope>
    <source>
        <strain evidence="6 7">L945</strain>
    </source>
</reference>
<dbReference type="Gene3D" id="3.10.105.10">
    <property type="entry name" value="Dipeptide-binding Protein, Domain 3"/>
    <property type="match status" value="1"/>
</dbReference>
<gene>
    <name evidence="6" type="ORF">U7230_09040</name>
</gene>
<evidence type="ECO:0000313" key="6">
    <source>
        <dbReference type="EMBL" id="WRP16247.1"/>
    </source>
</evidence>
<keyword evidence="2" id="KW-0813">Transport</keyword>
<dbReference type="PANTHER" id="PTHR30290:SF9">
    <property type="entry name" value="OLIGOPEPTIDE-BINDING PROTEIN APPA"/>
    <property type="match status" value="1"/>
</dbReference>
<protein>
    <submittedName>
        <fullName evidence="6">ABC transporter substrate-binding protein</fullName>
    </submittedName>
</protein>
<keyword evidence="3 4" id="KW-0732">Signal</keyword>
<name>A0ABZ1BTV9_9FIRM</name>
<dbReference type="Pfam" id="PF00496">
    <property type="entry name" value="SBP_bac_5"/>
    <property type="match status" value="1"/>
</dbReference>
<evidence type="ECO:0000256" key="4">
    <source>
        <dbReference type="SAM" id="SignalP"/>
    </source>
</evidence>
<comment type="similarity">
    <text evidence="1">Belongs to the bacterial solute-binding protein 5 family.</text>
</comment>
<dbReference type="Proteomes" id="UP001332192">
    <property type="component" value="Chromosome"/>
</dbReference>
<dbReference type="CDD" id="cd00995">
    <property type="entry name" value="PBP2_NikA_DppA_OppA_like"/>
    <property type="match status" value="1"/>
</dbReference>
<evidence type="ECO:0000313" key="7">
    <source>
        <dbReference type="Proteomes" id="UP001332192"/>
    </source>
</evidence>
<dbReference type="PANTHER" id="PTHR30290">
    <property type="entry name" value="PERIPLASMIC BINDING COMPONENT OF ABC TRANSPORTER"/>
    <property type="match status" value="1"/>
</dbReference>
<proteinExistence type="inferred from homology"/>
<dbReference type="RefSeq" id="WP_324715519.1">
    <property type="nucleotide sequence ID" value="NZ_CP141615.1"/>
</dbReference>
<dbReference type="InterPro" id="IPR039424">
    <property type="entry name" value="SBP_5"/>
</dbReference>
<keyword evidence="7" id="KW-1185">Reference proteome</keyword>
<dbReference type="SUPFAM" id="SSF53850">
    <property type="entry name" value="Periplasmic binding protein-like II"/>
    <property type="match status" value="1"/>
</dbReference>
<accession>A0ABZ1BTV9</accession>
<evidence type="ECO:0000256" key="2">
    <source>
        <dbReference type="ARBA" id="ARBA00022448"/>
    </source>
</evidence>
<feature type="domain" description="Solute-binding protein family 5" evidence="5">
    <location>
        <begin position="99"/>
        <end position="528"/>
    </location>
</feature>
<organism evidence="6 7">
    <name type="scientific">Carboxydichorda subterranea</name>
    <dbReference type="NCBI Taxonomy" id="3109565"/>
    <lineage>
        <taxon>Bacteria</taxon>
        <taxon>Bacillati</taxon>
        <taxon>Bacillota</taxon>
        <taxon>Limnochordia</taxon>
        <taxon>Limnochordales</taxon>
        <taxon>Geochordaceae</taxon>
        <taxon>Carboxydichorda</taxon>
    </lineage>
</organism>
<sequence length="620" mass="69840">MRFRLLGVALVLLLAMSVPVAAATYETAIFEEPTTLNVFAGLGPQATVWNSYVTYGIYYGMLYGNAAPTWVWAPSLAADVPTPLKEVTEGGTTLYTSDVPIRTGIRWSDGTPFTADDVVFTYDTLLKFDADKLGGNWASYAPKTVLARVEKLSQYKVRFFLKKKPGLADWQYGILQAPIVQKKLWEPIVQKALKDADPVKSLLAADVKQPDAIGGLKFGRWERGAFFENVVNPYTSFRGETSEFFKNGGFRLSNPKLNFKWATTDPTPSGEVTLKYTEGPYVDNVIYRIYQNQNAAVLALLNGEVSYIFNSLGLQRGFQTQLQANPNVEIIRNNTNGFRYLSFNMRREPFSIKEFRQAIATLIDRDFVTKDVLQGVAFPLATVVPPGNAFWYNPEVKIWGQGMTRGERVQAAMELLKKAGFKWRKEPVIKDAKKDQYEPGEGLLLPNGEPVKPFEMLAPAPGYDPLRATFALWIERWVADLGIPLRVRLTDFNTISSKVYDEQDFDMYMLGWSLALFPDHIYLFFHSSQAEAGGFNAGGYNNPEFDKVAEALKDASDLETARKYAFEGQRFLAEEVPYIVLFDTPVMEAYRKDQVKYPYTQVLGGLQYVYGLQATVQLMK</sequence>
<feature type="chain" id="PRO_5045348615" evidence="4">
    <location>
        <begin position="23"/>
        <end position="620"/>
    </location>
</feature>